<evidence type="ECO:0000256" key="2">
    <source>
        <dbReference type="ARBA" id="ARBA00022771"/>
    </source>
</evidence>
<feature type="domain" description="THAP-type" evidence="6">
    <location>
        <begin position="9"/>
        <end position="90"/>
    </location>
</feature>
<accession>A0A9N9SZ20</accession>
<evidence type="ECO:0000256" key="1">
    <source>
        <dbReference type="ARBA" id="ARBA00022723"/>
    </source>
</evidence>
<evidence type="ECO:0000313" key="7">
    <source>
        <dbReference type="EMBL" id="CAG9833253.1"/>
    </source>
</evidence>
<keyword evidence="3" id="KW-0862">Zinc</keyword>
<organism evidence="7 8">
    <name type="scientific">Diabrotica balteata</name>
    <name type="common">Banded cucumber beetle</name>
    <dbReference type="NCBI Taxonomy" id="107213"/>
    <lineage>
        <taxon>Eukaryota</taxon>
        <taxon>Metazoa</taxon>
        <taxon>Ecdysozoa</taxon>
        <taxon>Arthropoda</taxon>
        <taxon>Hexapoda</taxon>
        <taxon>Insecta</taxon>
        <taxon>Pterygota</taxon>
        <taxon>Neoptera</taxon>
        <taxon>Endopterygota</taxon>
        <taxon>Coleoptera</taxon>
        <taxon>Polyphaga</taxon>
        <taxon>Cucujiformia</taxon>
        <taxon>Chrysomeloidea</taxon>
        <taxon>Chrysomelidae</taxon>
        <taxon>Galerucinae</taxon>
        <taxon>Diabroticina</taxon>
        <taxon>Diabroticites</taxon>
        <taxon>Diabrotica</taxon>
    </lineage>
</organism>
<dbReference type="Pfam" id="PF05485">
    <property type="entry name" value="THAP"/>
    <property type="match status" value="1"/>
</dbReference>
<evidence type="ECO:0000256" key="5">
    <source>
        <dbReference type="PROSITE-ProRule" id="PRU00309"/>
    </source>
</evidence>
<dbReference type="GO" id="GO:0043565">
    <property type="term" value="F:sequence-specific DNA binding"/>
    <property type="evidence" value="ECO:0007669"/>
    <property type="project" value="InterPro"/>
</dbReference>
<dbReference type="EMBL" id="OU898279">
    <property type="protein sequence ID" value="CAG9833253.1"/>
    <property type="molecule type" value="Genomic_DNA"/>
</dbReference>
<gene>
    <name evidence="7" type="ORF">DIABBA_LOCUS6664</name>
</gene>
<dbReference type="AlphaFoldDB" id="A0A9N9SZ20"/>
<reference evidence="7" key="1">
    <citation type="submission" date="2022-01" db="EMBL/GenBank/DDBJ databases">
        <authorList>
            <person name="King R."/>
        </authorList>
    </citation>
    <scope>NUCLEOTIDE SEQUENCE</scope>
</reference>
<dbReference type="Proteomes" id="UP001153709">
    <property type="component" value="Chromosome 4"/>
</dbReference>
<sequence>MDILNKNTSRSRCAAMNCKKSYSNCTYGFYHFPSDESRAERWALAAGRKDLIPSRETLHITHRLCGAHFEKRMFTINETRNRLLCQAVPT</sequence>
<dbReference type="PANTHER" id="PTHR46600">
    <property type="entry name" value="THAP DOMAIN-CONTAINING"/>
    <property type="match status" value="1"/>
</dbReference>
<keyword evidence="2 5" id="KW-0863">Zinc-finger</keyword>
<evidence type="ECO:0000259" key="6">
    <source>
        <dbReference type="PROSITE" id="PS50950"/>
    </source>
</evidence>
<protein>
    <recommendedName>
        <fullName evidence="6">THAP-type domain-containing protein</fullName>
    </recommendedName>
</protein>
<evidence type="ECO:0000256" key="3">
    <source>
        <dbReference type="ARBA" id="ARBA00022833"/>
    </source>
</evidence>
<dbReference type="PROSITE" id="PS50950">
    <property type="entry name" value="ZF_THAP"/>
    <property type="match status" value="1"/>
</dbReference>
<keyword evidence="8" id="KW-1185">Reference proteome</keyword>
<dbReference type="InterPro" id="IPR026516">
    <property type="entry name" value="THAP1/10"/>
</dbReference>
<dbReference type="InterPro" id="IPR006612">
    <property type="entry name" value="THAP_Znf"/>
</dbReference>
<keyword evidence="4 5" id="KW-0238">DNA-binding</keyword>
<dbReference type="SMART" id="SM00980">
    <property type="entry name" value="THAP"/>
    <property type="match status" value="1"/>
</dbReference>
<dbReference type="OrthoDB" id="7683421at2759"/>
<keyword evidence="1" id="KW-0479">Metal-binding</keyword>
<evidence type="ECO:0000256" key="4">
    <source>
        <dbReference type="ARBA" id="ARBA00023125"/>
    </source>
</evidence>
<evidence type="ECO:0000313" key="8">
    <source>
        <dbReference type="Proteomes" id="UP001153709"/>
    </source>
</evidence>
<proteinExistence type="predicted"/>
<name>A0A9N9SZ20_DIABA</name>
<dbReference type="SUPFAM" id="SSF57716">
    <property type="entry name" value="Glucocorticoid receptor-like (DNA-binding domain)"/>
    <property type="match status" value="1"/>
</dbReference>
<dbReference type="PANTHER" id="PTHR46600:SF11">
    <property type="entry name" value="THAP DOMAIN-CONTAINING PROTEIN 10"/>
    <property type="match status" value="1"/>
</dbReference>
<dbReference type="GO" id="GO:0008270">
    <property type="term" value="F:zinc ion binding"/>
    <property type="evidence" value="ECO:0007669"/>
    <property type="project" value="UniProtKB-KW"/>
</dbReference>